<feature type="region of interest" description="Disordered" evidence="1">
    <location>
        <begin position="1"/>
        <end position="20"/>
    </location>
</feature>
<accession>A0A133V2L5</accession>
<proteinExistence type="predicted"/>
<gene>
    <name evidence="2" type="ORF">AKJ41_03830</name>
</gene>
<name>A0A133V2L5_9EURY</name>
<comment type="caution">
    <text evidence="2">The sequence shown here is derived from an EMBL/GenBank/DDBJ whole genome shotgun (WGS) entry which is preliminary data.</text>
</comment>
<reference evidence="2 3" key="1">
    <citation type="journal article" date="2016" name="Sci. Rep.">
        <title>Metabolic traits of an uncultured archaeal lineage -MSBL1- from brine pools of the Red Sea.</title>
        <authorList>
            <person name="Mwirichia R."/>
            <person name="Alam I."/>
            <person name="Rashid M."/>
            <person name="Vinu M."/>
            <person name="Ba-Alawi W."/>
            <person name="Anthony Kamau A."/>
            <person name="Kamanda Ngugi D."/>
            <person name="Goker M."/>
            <person name="Klenk H.P."/>
            <person name="Bajic V."/>
            <person name="Stingl U."/>
        </authorList>
    </citation>
    <scope>NUCLEOTIDE SEQUENCE [LARGE SCALE GENOMIC DNA]</scope>
    <source>
        <strain evidence="2">SCGC-AAA259O05</strain>
    </source>
</reference>
<dbReference type="AlphaFoldDB" id="A0A133V2L5"/>
<evidence type="ECO:0000313" key="3">
    <source>
        <dbReference type="Proteomes" id="UP000070344"/>
    </source>
</evidence>
<sequence>MFEKLFGSEGEEEAEKKEIPEDELCDECGEERAVWKVVGGSIQLCNLCQIDREDHLMRIRSSLEEE</sequence>
<evidence type="ECO:0000256" key="1">
    <source>
        <dbReference type="SAM" id="MobiDB-lite"/>
    </source>
</evidence>
<organism evidence="2 3">
    <name type="scientific">candidate division MSBL1 archaeon SCGC-AAA259O05</name>
    <dbReference type="NCBI Taxonomy" id="1698271"/>
    <lineage>
        <taxon>Archaea</taxon>
        <taxon>Methanobacteriati</taxon>
        <taxon>Methanobacteriota</taxon>
        <taxon>candidate division MSBL1</taxon>
    </lineage>
</organism>
<dbReference type="EMBL" id="LHXV01000044">
    <property type="protein sequence ID" value="KXB00671.1"/>
    <property type="molecule type" value="Genomic_DNA"/>
</dbReference>
<protein>
    <submittedName>
        <fullName evidence="2">Uncharacterized protein</fullName>
    </submittedName>
</protein>
<keyword evidence="3" id="KW-1185">Reference proteome</keyword>
<dbReference type="Proteomes" id="UP000070344">
    <property type="component" value="Unassembled WGS sequence"/>
</dbReference>
<evidence type="ECO:0000313" key="2">
    <source>
        <dbReference type="EMBL" id="KXB00671.1"/>
    </source>
</evidence>